<organism evidence="1 2">
    <name type="scientific">Kosakonia quasisacchari</name>
    <dbReference type="NCBI Taxonomy" id="2529380"/>
    <lineage>
        <taxon>Bacteria</taxon>
        <taxon>Pseudomonadati</taxon>
        <taxon>Pseudomonadota</taxon>
        <taxon>Gammaproteobacteria</taxon>
        <taxon>Enterobacterales</taxon>
        <taxon>Enterobacteriaceae</taxon>
        <taxon>Kosakonia</taxon>
    </lineage>
</organism>
<dbReference type="Pfam" id="PF06222">
    <property type="entry name" value="Phage_TAC_1"/>
    <property type="match status" value="1"/>
</dbReference>
<dbReference type="InterPro" id="IPR010411">
    <property type="entry name" value="TAC_Gp13-like"/>
</dbReference>
<dbReference type="InterPro" id="IPR038556">
    <property type="entry name" value="TAC_Gp13-like_sf"/>
</dbReference>
<evidence type="ECO:0000313" key="1">
    <source>
        <dbReference type="EMBL" id="TCB98152.1"/>
    </source>
</evidence>
<dbReference type="Proteomes" id="UP000291793">
    <property type="component" value="Unassembled WGS sequence"/>
</dbReference>
<dbReference type="AlphaFoldDB" id="A0A4R0GNA9"/>
<proteinExistence type="predicted"/>
<dbReference type="EMBL" id="SJOP01000029">
    <property type="protein sequence ID" value="TCB98152.1"/>
    <property type="molecule type" value="Genomic_DNA"/>
</dbReference>
<keyword evidence="2" id="KW-1185">Reference proteome</keyword>
<protein>
    <submittedName>
        <fullName evidence="1">Phage tail protein</fullName>
    </submittedName>
</protein>
<dbReference type="RefSeq" id="WP_131413453.1">
    <property type="nucleotide sequence ID" value="NZ_SJOP01000029.1"/>
</dbReference>
<reference evidence="1 2" key="1">
    <citation type="submission" date="2019-02" db="EMBL/GenBank/DDBJ databases">
        <title>The draft genome of Kosakonia quasisacchari strain WCHKQ120001.</title>
        <authorList>
            <person name="Wang C."/>
            <person name="Feng Y."/>
            <person name="Zong Z."/>
        </authorList>
    </citation>
    <scope>NUCLEOTIDE SEQUENCE [LARGE SCALE GENOMIC DNA]</scope>
    <source>
        <strain evidence="1 2">WCHKQ120001</strain>
    </source>
</reference>
<dbReference type="OrthoDB" id="6896031at2"/>
<sequence length="128" mass="14216">MSNPKPSLRALALTAATAFRTKTVTVNEWGGAKVILREPSGEAWATFREFVGDTPDDDKKPLSETEKFIRNKEADVILFLDVLLDEAGNRVFSEDDRATVAEIYGPVHARLLRQALDLGITQDEAEKK</sequence>
<gene>
    <name evidence="1" type="ORF">E0L21_22555</name>
</gene>
<dbReference type="Gene3D" id="3.30.2220.20">
    <property type="entry name" value="Phage tail assembly chaperone gp13-like"/>
    <property type="match status" value="1"/>
</dbReference>
<name>A0A4R0GNA9_9ENTR</name>
<evidence type="ECO:0000313" key="2">
    <source>
        <dbReference type="Proteomes" id="UP000291793"/>
    </source>
</evidence>
<accession>A0A4R0GNA9</accession>
<comment type="caution">
    <text evidence="1">The sequence shown here is derived from an EMBL/GenBank/DDBJ whole genome shotgun (WGS) entry which is preliminary data.</text>
</comment>